<dbReference type="EMBL" id="JBBWWR010000017">
    <property type="protein sequence ID" value="KAK8945893.1"/>
    <property type="molecule type" value="Genomic_DNA"/>
</dbReference>
<gene>
    <name evidence="1" type="primary">PHT1-4</name>
    <name evidence="1" type="ORF">KSP40_PGU014319</name>
</gene>
<evidence type="ECO:0000313" key="1">
    <source>
        <dbReference type="EMBL" id="KAK8945893.1"/>
    </source>
</evidence>
<dbReference type="Proteomes" id="UP001412067">
    <property type="component" value="Unassembled WGS sequence"/>
</dbReference>
<proteinExistence type="predicted"/>
<organism evidence="1 2">
    <name type="scientific">Platanthera guangdongensis</name>
    <dbReference type="NCBI Taxonomy" id="2320717"/>
    <lineage>
        <taxon>Eukaryota</taxon>
        <taxon>Viridiplantae</taxon>
        <taxon>Streptophyta</taxon>
        <taxon>Embryophyta</taxon>
        <taxon>Tracheophyta</taxon>
        <taxon>Spermatophyta</taxon>
        <taxon>Magnoliopsida</taxon>
        <taxon>Liliopsida</taxon>
        <taxon>Asparagales</taxon>
        <taxon>Orchidaceae</taxon>
        <taxon>Orchidoideae</taxon>
        <taxon>Orchideae</taxon>
        <taxon>Orchidinae</taxon>
        <taxon>Platanthera</taxon>
    </lineage>
</organism>
<name>A0ABR2LPP4_9ASPA</name>
<reference evidence="1 2" key="1">
    <citation type="journal article" date="2022" name="Nat. Plants">
        <title>Genomes of leafy and leafless Platanthera orchids illuminate the evolution of mycoheterotrophy.</title>
        <authorList>
            <person name="Li M.H."/>
            <person name="Liu K.W."/>
            <person name="Li Z."/>
            <person name="Lu H.C."/>
            <person name="Ye Q.L."/>
            <person name="Zhang D."/>
            <person name="Wang J.Y."/>
            <person name="Li Y.F."/>
            <person name="Zhong Z.M."/>
            <person name="Liu X."/>
            <person name="Yu X."/>
            <person name="Liu D.K."/>
            <person name="Tu X.D."/>
            <person name="Liu B."/>
            <person name="Hao Y."/>
            <person name="Liao X.Y."/>
            <person name="Jiang Y.T."/>
            <person name="Sun W.H."/>
            <person name="Chen J."/>
            <person name="Chen Y.Q."/>
            <person name="Ai Y."/>
            <person name="Zhai J.W."/>
            <person name="Wu S.S."/>
            <person name="Zhou Z."/>
            <person name="Hsiao Y.Y."/>
            <person name="Wu W.L."/>
            <person name="Chen Y.Y."/>
            <person name="Lin Y.F."/>
            <person name="Hsu J.L."/>
            <person name="Li C.Y."/>
            <person name="Wang Z.W."/>
            <person name="Zhao X."/>
            <person name="Zhong W.Y."/>
            <person name="Ma X.K."/>
            <person name="Ma L."/>
            <person name="Huang J."/>
            <person name="Chen G.Z."/>
            <person name="Huang M.Z."/>
            <person name="Huang L."/>
            <person name="Peng D.H."/>
            <person name="Luo Y.B."/>
            <person name="Zou S.Q."/>
            <person name="Chen S.P."/>
            <person name="Lan S."/>
            <person name="Tsai W.C."/>
            <person name="Van de Peer Y."/>
            <person name="Liu Z.J."/>
        </authorList>
    </citation>
    <scope>NUCLEOTIDE SEQUENCE [LARGE SCALE GENOMIC DNA]</scope>
    <source>
        <strain evidence="1">Lor288</strain>
    </source>
</reference>
<sequence>MILMFGSISAAMTYYSRMNMPETTRYTALVAKNAKQAAKDMSKVLQVEIQQHHFHCGVLDSDVLW</sequence>
<protein>
    <submittedName>
        <fullName evidence="1">Inorganic phosphate transporter 1-4</fullName>
    </submittedName>
</protein>
<accession>A0ABR2LPP4</accession>
<comment type="caution">
    <text evidence="1">The sequence shown here is derived from an EMBL/GenBank/DDBJ whole genome shotgun (WGS) entry which is preliminary data.</text>
</comment>
<keyword evidence="2" id="KW-1185">Reference proteome</keyword>
<evidence type="ECO:0000313" key="2">
    <source>
        <dbReference type="Proteomes" id="UP001412067"/>
    </source>
</evidence>